<keyword evidence="1" id="KW-1185">Reference proteome</keyword>
<proteinExistence type="predicted"/>
<dbReference type="PANTHER" id="PTHR31912">
    <property type="entry name" value="IP13529P"/>
    <property type="match status" value="1"/>
</dbReference>
<dbReference type="Proteomes" id="UP000515129">
    <property type="component" value="Unplaced"/>
</dbReference>
<reference evidence="2" key="1">
    <citation type="submission" date="2025-08" db="UniProtKB">
        <authorList>
            <consortium name="RefSeq"/>
        </authorList>
    </citation>
    <scope>IDENTIFICATION</scope>
    <source>
        <strain evidence="2">Wakin</strain>
        <tissue evidence="2">Muscle</tissue>
    </source>
</reference>
<dbReference type="PANTHER" id="PTHR31912:SF36">
    <property type="entry name" value="C2H2-TYPE DOMAIN-CONTAINING PROTEIN"/>
    <property type="match status" value="1"/>
</dbReference>
<sequence length="655" mass="75079">MQDSNIKKQFKVVEAEEIEISQTASFRRRGASQALTIRKICFYYIPLVRSLEQLLSHPMIVAMFDNGPNQMDLDGFVNDIIDGDILKSHPLFSVRPNALQLILYTDEIELCNPLGSYASKNKLLMVYYTLGNINPKHRSKLAAIRLLAIAKSSDISQCGVDVILQRIQEDLNLLYNGVNIKTAHGERTLYGAVVSFYGDTLAQHELTGFKEGVGFAFRKCRHCECSFEDMQVHFDAENFVKRSLDRHVRQCNEIERAATDFLRSSLKTTYGINRKSKLIDFPAFDLIRQTPQDIMHVILEGVAPLEVKTVLKHLVLSGQLELDTFNSAILGYPYSTDVRDKPCPITVTTLSSNENRLKQSAGQMLVLLKILPFVLDSCERNEYFQVIIELIEIVQILFAPVIALTTAEKLKLLIKQHLSNVKRLFPENNITPKQHYLIHIPEQIKDLGPMVRHMCMRFESKHCFFKQWSSKLNFKNVCKSLVKHNQMFESCQNVSRENHPIFSKDILLGPVSEVENMKYVQDKMRAFLGVENVHHVVSAKWLELSGNRYVHQKSVIVINVNEGVPVFGLIKDMYIVNYSLYCFECQVYNTVGFSREFASYEIEVPNLAQATEIVDSDKIVDYTSYYALSFKNRTYIPLKYYLGDVCEIYKCTTNC</sequence>
<gene>
    <name evidence="2" type="primary">LOC113092884</name>
</gene>
<protein>
    <submittedName>
        <fullName evidence="2">Uncharacterized protein LOC113092884</fullName>
    </submittedName>
</protein>
<dbReference type="KEGG" id="caua:113092884"/>
<name>A0A6P6P072_CARAU</name>
<dbReference type="OrthoDB" id="10034966at2759"/>
<accession>A0A6P6P072</accession>
<dbReference type="GeneID" id="113092884"/>
<evidence type="ECO:0000313" key="2">
    <source>
        <dbReference type="RefSeq" id="XP_026114441.1"/>
    </source>
</evidence>
<dbReference type="AlphaFoldDB" id="A0A6P6P072"/>
<evidence type="ECO:0000313" key="1">
    <source>
        <dbReference type="Proteomes" id="UP000515129"/>
    </source>
</evidence>
<organism evidence="1 2">
    <name type="scientific">Carassius auratus</name>
    <name type="common">Goldfish</name>
    <dbReference type="NCBI Taxonomy" id="7957"/>
    <lineage>
        <taxon>Eukaryota</taxon>
        <taxon>Metazoa</taxon>
        <taxon>Chordata</taxon>
        <taxon>Craniata</taxon>
        <taxon>Vertebrata</taxon>
        <taxon>Euteleostomi</taxon>
        <taxon>Actinopterygii</taxon>
        <taxon>Neopterygii</taxon>
        <taxon>Teleostei</taxon>
        <taxon>Ostariophysi</taxon>
        <taxon>Cypriniformes</taxon>
        <taxon>Cyprinidae</taxon>
        <taxon>Cyprininae</taxon>
        <taxon>Carassius</taxon>
    </lineage>
</organism>
<dbReference type="RefSeq" id="XP_026114441.1">
    <property type="nucleotide sequence ID" value="XM_026258656.1"/>
</dbReference>